<comment type="similarity">
    <text evidence="1">Belongs to the OsmC/Ohr family.</text>
</comment>
<dbReference type="PANTHER" id="PTHR33797:SF2">
    <property type="entry name" value="ORGANIC HYDROPEROXIDE RESISTANCE PROTEIN-LIKE"/>
    <property type="match status" value="1"/>
</dbReference>
<dbReference type="OrthoDB" id="9797508at2"/>
<dbReference type="PANTHER" id="PTHR33797">
    <property type="entry name" value="ORGANIC HYDROPEROXIDE RESISTANCE PROTEIN-LIKE"/>
    <property type="match status" value="1"/>
</dbReference>
<dbReference type="Gene3D" id="2.20.25.10">
    <property type="match status" value="1"/>
</dbReference>
<dbReference type="EMBL" id="FWZT01000020">
    <property type="protein sequence ID" value="SMF60142.1"/>
    <property type="molecule type" value="Genomic_DNA"/>
</dbReference>
<sequence length="142" mass="14994">MKAVYSSKVFTTGGRNGKVESEDGLLKVDLSLPKSLGGSGKATNPEQLFAAGYAACFENAVLHVAAGEKVKIAESKVEAEVALYTLDDGRFNVGITLNLFLEGIEAAQAKDLIEKAHVVCPYSNATRGNIGISILHKGEKIV</sequence>
<dbReference type="InterPro" id="IPR003718">
    <property type="entry name" value="OsmC/Ohr_fam"/>
</dbReference>
<dbReference type="STRING" id="1513793.SAMN06296036_12099"/>
<dbReference type="AlphaFoldDB" id="A0A1Y6CF11"/>
<accession>A0A1Y6CF11</accession>
<name>A0A1Y6CF11_9BACT</name>
<dbReference type="Proteomes" id="UP000192907">
    <property type="component" value="Unassembled WGS sequence"/>
</dbReference>
<gene>
    <name evidence="2" type="ORF">SAMN06296036_12099</name>
</gene>
<dbReference type="Pfam" id="PF02566">
    <property type="entry name" value="OsmC"/>
    <property type="match status" value="1"/>
</dbReference>
<proteinExistence type="inferred from homology"/>
<protein>
    <submittedName>
        <fullName evidence="2">Peroxiredoxin, Ohr subfamily</fullName>
    </submittedName>
</protein>
<dbReference type="Gene3D" id="3.30.300.20">
    <property type="match status" value="1"/>
</dbReference>
<dbReference type="NCBIfam" id="TIGR03561">
    <property type="entry name" value="organ_hyd_perox"/>
    <property type="match status" value="1"/>
</dbReference>
<reference evidence="3" key="1">
    <citation type="submission" date="2017-04" db="EMBL/GenBank/DDBJ databases">
        <authorList>
            <person name="Varghese N."/>
            <person name="Submissions S."/>
        </authorList>
    </citation>
    <scope>NUCLEOTIDE SEQUENCE [LARGE SCALE GENOMIC DNA]</scope>
    <source>
        <strain evidence="3">RKEM611</strain>
    </source>
</reference>
<evidence type="ECO:0000313" key="2">
    <source>
        <dbReference type="EMBL" id="SMF60142.1"/>
    </source>
</evidence>
<organism evidence="2 3">
    <name type="scientific">Pseudobacteriovorax antillogorgiicola</name>
    <dbReference type="NCBI Taxonomy" id="1513793"/>
    <lineage>
        <taxon>Bacteria</taxon>
        <taxon>Pseudomonadati</taxon>
        <taxon>Bdellovibrionota</taxon>
        <taxon>Oligoflexia</taxon>
        <taxon>Oligoflexales</taxon>
        <taxon>Pseudobacteriovoracaceae</taxon>
        <taxon>Pseudobacteriovorax</taxon>
    </lineage>
</organism>
<dbReference type="InterPro" id="IPR015946">
    <property type="entry name" value="KH_dom-like_a/b"/>
</dbReference>
<dbReference type="InterPro" id="IPR019953">
    <property type="entry name" value="OHR"/>
</dbReference>
<keyword evidence="3" id="KW-1185">Reference proteome</keyword>
<dbReference type="GO" id="GO:0006979">
    <property type="term" value="P:response to oxidative stress"/>
    <property type="evidence" value="ECO:0007669"/>
    <property type="project" value="InterPro"/>
</dbReference>
<dbReference type="SUPFAM" id="SSF82784">
    <property type="entry name" value="OsmC-like"/>
    <property type="match status" value="1"/>
</dbReference>
<evidence type="ECO:0000256" key="1">
    <source>
        <dbReference type="ARBA" id="ARBA00007378"/>
    </source>
</evidence>
<dbReference type="RefSeq" id="WP_132322817.1">
    <property type="nucleotide sequence ID" value="NZ_FWZT01000020.1"/>
</dbReference>
<evidence type="ECO:0000313" key="3">
    <source>
        <dbReference type="Proteomes" id="UP000192907"/>
    </source>
</evidence>
<dbReference type="InterPro" id="IPR036102">
    <property type="entry name" value="OsmC/Ohrsf"/>
</dbReference>